<comment type="similarity">
    <text evidence="1">Belongs to the UPF0276 family.</text>
</comment>
<comment type="caution">
    <text evidence="3">The sequence shown here is derived from an EMBL/GenBank/DDBJ whole genome shotgun (WGS) entry which is preliminary data.</text>
</comment>
<proteinExistence type="inferred from homology"/>
<evidence type="ECO:0000256" key="2">
    <source>
        <dbReference type="SAM" id="MobiDB-lite"/>
    </source>
</evidence>
<dbReference type="Pfam" id="PF05114">
    <property type="entry name" value="MbnB_TglH_ChrH"/>
    <property type="match status" value="1"/>
</dbReference>
<organism evidence="3 4">
    <name type="scientific">Steroidobacter gossypii</name>
    <dbReference type="NCBI Taxonomy" id="2805490"/>
    <lineage>
        <taxon>Bacteria</taxon>
        <taxon>Pseudomonadati</taxon>
        <taxon>Pseudomonadota</taxon>
        <taxon>Gammaproteobacteria</taxon>
        <taxon>Steroidobacterales</taxon>
        <taxon>Steroidobacteraceae</taxon>
        <taxon>Steroidobacter</taxon>
    </lineage>
</organism>
<accession>A0ABS1WRN7</accession>
<name>A0ABS1WRN7_9GAMM</name>
<gene>
    <name evidence="3" type="ORF">JM946_02710</name>
</gene>
<feature type="region of interest" description="Disordered" evidence="2">
    <location>
        <begin position="1"/>
        <end position="31"/>
    </location>
</feature>
<dbReference type="InterPro" id="IPR007801">
    <property type="entry name" value="MbnB/TglH/ChrH"/>
</dbReference>
<evidence type="ECO:0000313" key="4">
    <source>
        <dbReference type="Proteomes" id="UP000661077"/>
    </source>
</evidence>
<evidence type="ECO:0000313" key="3">
    <source>
        <dbReference type="EMBL" id="MBM0103633.1"/>
    </source>
</evidence>
<dbReference type="NCBIfam" id="NF003818">
    <property type="entry name" value="PRK05409.1"/>
    <property type="match status" value="1"/>
</dbReference>
<keyword evidence="4" id="KW-1185">Reference proteome</keyword>
<dbReference type="HAMAP" id="MF_00697">
    <property type="entry name" value="UPF0276"/>
    <property type="match status" value="1"/>
</dbReference>
<reference evidence="3 4" key="1">
    <citation type="journal article" date="2021" name="Int. J. Syst. Evol. Microbiol.">
        <title>Steroidobacter gossypii sp. nov., isolated from soil of cotton cropping field.</title>
        <authorList>
            <person name="Huang R."/>
            <person name="Yang S."/>
            <person name="Zhen C."/>
            <person name="Liu W."/>
        </authorList>
    </citation>
    <scope>NUCLEOTIDE SEQUENCE [LARGE SCALE GENOMIC DNA]</scope>
    <source>
        <strain evidence="3 4">S1-65</strain>
    </source>
</reference>
<dbReference type="Proteomes" id="UP000661077">
    <property type="component" value="Unassembled WGS sequence"/>
</dbReference>
<dbReference type="SUPFAM" id="SSF51658">
    <property type="entry name" value="Xylose isomerase-like"/>
    <property type="match status" value="1"/>
</dbReference>
<dbReference type="InterPro" id="IPR036237">
    <property type="entry name" value="Xyl_isomerase-like_sf"/>
</dbReference>
<evidence type="ECO:0000256" key="1">
    <source>
        <dbReference type="HAMAP-Rule" id="MF_00697"/>
    </source>
</evidence>
<dbReference type="PANTHER" id="PTHR42194:SF1">
    <property type="entry name" value="UPF0276 PROTEIN HI_1600"/>
    <property type="match status" value="1"/>
</dbReference>
<sequence length="324" mass="35701">MRRRQGQAEEITSAPARSDEQGGATSHGAVAPLPVPACERSVSKSSALPSLGFGLGVRPAHYEALLGERQGSVGWLEALTENYLVPGGKPLHYLERLRAEYPIVLHGVSLSIGSADALNETYLAEVKALADRVEPAWVSDHLCWTGVDGVNLHDLMPMPFTEAALRHVVSRIAAVQERLGRRLVLENVSSYVSFTHSDMTEWEFLREIALRADCHLLLDVNNVYVSSVNHGFDPMAYLRGIPVERVQQFHLAGHRNMGDYLIDTHDAPVCEEVWQLFHAAVERFGPVSTMIERDDNIPEIDVLLAELDRAREITAAAQASRSAA</sequence>
<dbReference type="EMBL" id="JAEVLS010000001">
    <property type="protein sequence ID" value="MBM0103633.1"/>
    <property type="molecule type" value="Genomic_DNA"/>
</dbReference>
<protein>
    <recommendedName>
        <fullName evidence="1">UPF0276 protein JM946_02710</fullName>
    </recommendedName>
</protein>
<dbReference type="Gene3D" id="3.20.20.150">
    <property type="entry name" value="Divalent-metal-dependent TIM barrel enzymes"/>
    <property type="match status" value="1"/>
</dbReference>
<dbReference type="PANTHER" id="PTHR42194">
    <property type="entry name" value="UPF0276 PROTEIN HI_1600"/>
    <property type="match status" value="1"/>
</dbReference>